<evidence type="ECO:0000259" key="2">
    <source>
        <dbReference type="Pfam" id="PF00561"/>
    </source>
</evidence>
<dbReference type="EMBL" id="JAGGDJ010000021">
    <property type="protein sequence ID" value="MBO7746674.1"/>
    <property type="molecule type" value="Genomic_DNA"/>
</dbReference>
<protein>
    <submittedName>
        <fullName evidence="3">Alpha/beta hydrolase</fullName>
    </submittedName>
</protein>
<keyword evidence="4" id="KW-1185">Reference proteome</keyword>
<dbReference type="RefSeq" id="WP_208849426.1">
    <property type="nucleotide sequence ID" value="NZ_JAGGDJ010000021.1"/>
</dbReference>
<dbReference type="InterPro" id="IPR029058">
    <property type="entry name" value="AB_hydrolase_fold"/>
</dbReference>
<organism evidence="3 4">
    <name type="scientific">Paenibacillus artemisiicola</name>
    <dbReference type="NCBI Taxonomy" id="1172618"/>
    <lineage>
        <taxon>Bacteria</taxon>
        <taxon>Bacillati</taxon>
        <taxon>Bacillota</taxon>
        <taxon>Bacilli</taxon>
        <taxon>Bacillales</taxon>
        <taxon>Paenibacillaceae</taxon>
        <taxon>Paenibacillus</taxon>
    </lineage>
</organism>
<gene>
    <name evidence="3" type="ORF">I8J29_20870</name>
</gene>
<dbReference type="PRINTS" id="PR00111">
    <property type="entry name" value="ABHYDROLASE"/>
</dbReference>
<dbReference type="InterPro" id="IPR000073">
    <property type="entry name" value="AB_hydrolase_1"/>
</dbReference>
<dbReference type="GO" id="GO:0016787">
    <property type="term" value="F:hydrolase activity"/>
    <property type="evidence" value="ECO:0007669"/>
    <property type="project" value="UniProtKB-KW"/>
</dbReference>
<name>A0ABS3WEB6_9BACL</name>
<dbReference type="SUPFAM" id="SSF53474">
    <property type="entry name" value="alpha/beta-Hydrolases"/>
    <property type="match status" value="1"/>
</dbReference>
<dbReference type="Gene3D" id="3.40.50.1820">
    <property type="entry name" value="alpha/beta hydrolase"/>
    <property type="match status" value="1"/>
</dbReference>
<dbReference type="InterPro" id="IPR000639">
    <property type="entry name" value="Epox_hydrolase-like"/>
</dbReference>
<comment type="caution">
    <text evidence="3">The sequence shown here is derived from an EMBL/GenBank/DDBJ whole genome shotgun (WGS) entry which is preliminary data.</text>
</comment>
<reference evidence="3 4" key="1">
    <citation type="submission" date="2021-03" db="EMBL/GenBank/DDBJ databases">
        <title>Paenibacillus artemisicola MWE-103 whole genome sequence.</title>
        <authorList>
            <person name="Ham Y.J."/>
        </authorList>
    </citation>
    <scope>NUCLEOTIDE SEQUENCE [LARGE SCALE GENOMIC DNA]</scope>
    <source>
        <strain evidence="3 4">MWE-103</strain>
    </source>
</reference>
<dbReference type="PANTHER" id="PTHR43798:SF31">
    <property type="entry name" value="AB HYDROLASE SUPERFAMILY PROTEIN YCLE"/>
    <property type="match status" value="1"/>
</dbReference>
<proteinExistence type="predicted"/>
<feature type="domain" description="AB hydrolase-1" evidence="2">
    <location>
        <begin position="23"/>
        <end position="254"/>
    </location>
</feature>
<evidence type="ECO:0000313" key="3">
    <source>
        <dbReference type="EMBL" id="MBO7746674.1"/>
    </source>
</evidence>
<evidence type="ECO:0000256" key="1">
    <source>
        <dbReference type="ARBA" id="ARBA00022801"/>
    </source>
</evidence>
<accession>A0ABS3WEB6</accession>
<dbReference type="InterPro" id="IPR050266">
    <property type="entry name" value="AB_hydrolase_sf"/>
</dbReference>
<sequence>MGSYIETEANVKLYVEDVGQGRPVVFLHGWPLNGKMWEYQWNVVPKHGYRCIRIDLRGFGRSDAPLGGYSYNRLADDVRVAAEALGLQDATLVGFSMGGAVAIRYIARHAARRMRGLVLAAAAAPLATKHPGFPDGRPKAYYDAIIRGLEADRPKTTADFNGGVFHKPVSGPFRAWFDGLGLEASAYGAIRGMQAVRDEDLRGDLPLIRVPTTILHGKYDGIVPFKLAELLHRGIPGSELVPFEESGHGLFYDERETFDRELLKALQAQTPPARRYR</sequence>
<dbReference type="PANTHER" id="PTHR43798">
    <property type="entry name" value="MONOACYLGLYCEROL LIPASE"/>
    <property type="match status" value="1"/>
</dbReference>
<dbReference type="PRINTS" id="PR00412">
    <property type="entry name" value="EPOXHYDRLASE"/>
</dbReference>
<dbReference type="Proteomes" id="UP000670947">
    <property type="component" value="Unassembled WGS sequence"/>
</dbReference>
<evidence type="ECO:0000313" key="4">
    <source>
        <dbReference type="Proteomes" id="UP000670947"/>
    </source>
</evidence>
<keyword evidence="1 3" id="KW-0378">Hydrolase</keyword>
<dbReference type="Pfam" id="PF00561">
    <property type="entry name" value="Abhydrolase_1"/>
    <property type="match status" value="1"/>
</dbReference>